<sequence>MSLTVLCQSDQYIHCEVQPKDGSALFLVTMVYGANSMLERRALWHSLSQFRSSSPWVVLGDFNAIRYPRGKLRGMLSGLLPWMTLIAVCLILNLMTLDHSPTVVYVQPNPRKSIKPFKFFDFLADHPQFLELSRGLGGQLIYQVLLLSSLVAITAATRLFAAIKERQLKFPSGEGGHCATSEAAADCYCNGSCK</sequence>
<gene>
    <name evidence="1" type="ORF">RHMOL_Rhmol03G0148200</name>
</gene>
<proteinExistence type="predicted"/>
<dbReference type="EMBL" id="CM046390">
    <property type="protein sequence ID" value="KAI8563945.1"/>
    <property type="molecule type" value="Genomic_DNA"/>
</dbReference>
<dbReference type="Proteomes" id="UP001062846">
    <property type="component" value="Chromosome 3"/>
</dbReference>
<evidence type="ECO:0000313" key="1">
    <source>
        <dbReference type="EMBL" id="KAI8563945.1"/>
    </source>
</evidence>
<organism evidence="1 2">
    <name type="scientific">Rhododendron molle</name>
    <name type="common">Chinese azalea</name>
    <name type="synonym">Azalea mollis</name>
    <dbReference type="NCBI Taxonomy" id="49168"/>
    <lineage>
        <taxon>Eukaryota</taxon>
        <taxon>Viridiplantae</taxon>
        <taxon>Streptophyta</taxon>
        <taxon>Embryophyta</taxon>
        <taxon>Tracheophyta</taxon>
        <taxon>Spermatophyta</taxon>
        <taxon>Magnoliopsida</taxon>
        <taxon>eudicotyledons</taxon>
        <taxon>Gunneridae</taxon>
        <taxon>Pentapetalae</taxon>
        <taxon>asterids</taxon>
        <taxon>Ericales</taxon>
        <taxon>Ericaceae</taxon>
        <taxon>Ericoideae</taxon>
        <taxon>Rhodoreae</taxon>
        <taxon>Rhododendron</taxon>
    </lineage>
</organism>
<evidence type="ECO:0000313" key="2">
    <source>
        <dbReference type="Proteomes" id="UP001062846"/>
    </source>
</evidence>
<accession>A0ACC0PE67</accession>
<comment type="caution">
    <text evidence="1">The sequence shown here is derived from an EMBL/GenBank/DDBJ whole genome shotgun (WGS) entry which is preliminary data.</text>
</comment>
<reference evidence="1" key="1">
    <citation type="submission" date="2022-02" db="EMBL/GenBank/DDBJ databases">
        <title>Plant Genome Project.</title>
        <authorList>
            <person name="Zhang R.-G."/>
        </authorList>
    </citation>
    <scope>NUCLEOTIDE SEQUENCE</scope>
    <source>
        <strain evidence="1">AT1</strain>
    </source>
</reference>
<protein>
    <submittedName>
        <fullName evidence="1">Uncharacterized protein</fullName>
    </submittedName>
</protein>
<name>A0ACC0PE67_RHOML</name>
<keyword evidence="2" id="KW-1185">Reference proteome</keyword>